<protein>
    <recommendedName>
        <fullName evidence="4">Thioredoxin domain-containing protein</fullName>
    </recommendedName>
</protein>
<evidence type="ECO:0000313" key="2">
    <source>
        <dbReference type="EMBL" id="KAJ8429404.1"/>
    </source>
</evidence>
<dbReference type="Proteomes" id="UP001153076">
    <property type="component" value="Unassembled WGS sequence"/>
</dbReference>
<sequence length="1110" mass="123824">MVGIAKRVRSVVCSSDVDKVAFRPSMATGYMIKCSTEQLVESSKALGSLPGSDTSVASPGCGESRSLMREISHKLEKEHDQYGSLKLMVVHRNIDKVLATSLDADQGITVLCYHLAVSYRYHGSLRAQDILSSVHYLTSSAPNELPLKRLNNSEELDMFLASTDMAILLLESCGWTSKLLMQHYGNETLQGGVLAERLNKETNRTLASGRQKNLKPSFVEVNEFSYDESPAAFMSKQGMGNEMISDEADDRCGRTPWVGEFTAQNETASLTDEDIHATFEMSCSFEEFKKFESFFIKFLAVVRDFYLPSQRQRYGLVSERLLLSPLGVEVSDQWCLIVSYAGCPGCLKVLKEGDHLHDVIERHDLPVMELADKGGDIGPSLPINKPSMLLFVDRTSDSIETRRRSWEALRAFKEVALQYWKPKLVDGKNIDWPKRSPLQTHEGSINMFGNQGLLLSHSSQKIKLNDKMSIMIINEGEQVTLDTEATNLESKSLHEILTYLVGQKKQSKLSSLAKEAGFQLLSDDINIKAADVPSSQAESDNQDSTKNLIEVSDKDLLHMNKETDKISTVEQGEDESQSLSAEALSAGTEQKAPDDRGSEESALSDPHQSLDTDEIASPIYLDPKVQSYVLSEKSANAKHQSGGFTGSFLFSECNYQFLRSLTNSSKVPRIVIIDPILQQHHVLSEIANLSSNSVSTFIDEFLNGSLIPYQRSGPLWNSIEMPHPPFVNLDFHEKDPIPSVTVEMFSELVFGVGQPDGQNATNPWHRDVLVLFSSSWCGFCQRMELVVREVYRALKGYMDMAYSDSMNKEKVWREELKNNALKLPAIYSIDCTLNECGSILRSMGQREVYPTLLLFPAESKTPIPYDGNMMVTDVIRFIANHGHNSDHLSRERGTLWVDEEERDNHDDQHKGESMSRGRKDPLHGKDGYFGAVDRNSESTNDGTSKLNAAPQEIAVGSFLIATEHLHGLNLFSEAKILIVGADYDIGFQGVIVNKPIGWDSIKFEDANLAELLKEAPLSFGGPVIQEGLPFVSLTRSSLNDQYPQVLSGVYFLDPLATIHEIEKIKAGNLSAANYWFFWGYSGWGWDQLFSEITGGAWSVHEGKPEDLQWP</sequence>
<comment type="caution">
    <text evidence="2">The sequence shown here is derived from an EMBL/GenBank/DDBJ whole genome shotgun (WGS) entry which is preliminary data.</text>
</comment>
<name>A0A9Q1Q5E8_9CARY</name>
<reference evidence="2" key="1">
    <citation type="submission" date="2022-04" db="EMBL/GenBank/DDBJ databases">
        <title>Carnegiea gigantea Genome sequencing and assembly v2.</title>
        <authorList>
            <person name="Copetti D."/>
            <person name="Sanderson M.J."/>
            <person name="Burquez A."/>
            <person name="Wojciechowski M.F."/>
        </authorList>
    </citation>
    <scope>NUCLEOTIDE SEQUENCE</scope>
    <source>
        <strain evidence="2">SGP5-SGP5p</strain>
        <tissue evidence="2">Aerial part</tissue>
    </source>
</reference>
<dbReference type="PANTHER" id="PTHR31984">
    <property type="entry name" value="TRANSPORTER, PUTATIVE (DUF179)-RELATED"/>
    <property type="match status" value="1"/>
</dbReference>
<feature type="compositionally biased region" description="Basic and acidic residues" evidence="1">
    <location>
        <begin position="884"/>
        <end position="893"/>
    </location>
</feature>
<evidence type="ECO:0000256" key="1">
    <source>
        <dbReference type="SAM" id="MobiDB-lite"/>
    </source>
</evidence>
<keyword evidence="3" id="KW-1185">Reference proteome</keyword>
<dbReference type="PANTHER" id="PTHR31984:SF12">
    <property type="entry name" value="THIOREDOXIN DOMAIN-CONTAINING PROTEIN"/>
    <property type="match status" value="1"/>
</dbReference>
<dbReference type="SUPFAM" id="SSF52833">
    <property type="entry name" value="Thioredoxin-like"/>
    <property type="match status" value="1"/>
</dbReference>
<dbReference type="InterPro" id="IPR003774">
    <property type="entry name" value="AlgH-like"/>
</dbReference>
<evidence type="ECO:0000313" key="3">
    <source>
        <dbReference type="Proteomes" id="UP001153076"/>
    </source>
</evidence>
<feature type="compositionally biased region" description="Low complexity" evidence="1">
    <location>
        <begin position="577"/>
        <end position="586"/>
    </location>
</feature>
<dbReference type="Gene3D" id="3.40.30.10">
    <property type="entry name" value="Glutaredoxin"/>
    <property type="match status" value="1"/>
</dbReference>
<evidence type="ECO:0008006" key="4">
    <source>
        <dbReference type="Google" id="ProtNLM"/>
    </source>
</evidence>
<dbReference type="Gene3D" id="3.40.1740.10">
    <property type="entry name" value="VC0467-like"/>
    <property type="match status" value="1"/>
</dbReference>
<feature type="compositionally biased region" description="Basic and acidic residues" evidence="1">
    <location>
        <begin position="902"/>
        <end position="926"/>
    </location>
</feature>
<dbReference type="SUPFAM" id="SSF143456">
    <property type="entry name" value="VC0467-like"/>
    <property type="match status" value="1"/>
</dbReference>
<dbReference type="Pfam" id="PF02622">
    <property type="entry name" value="DUF179"/>
    <property type="match status" value="1"/>
</dbReference>
<dbReference type="OrthoDB" id="1910803at2759"/>
<accession>A0A9Q1Q5E8</accession>
<organism evidence="2 3">
    <name type="scientific">Carnegiea gigantea</name>
    <dbReference type="NCBI Taxonomy" id="171969"/>
    <lineage>
        <taxon>Eukaryota</taxon>
        <taxon>Viridiplantae</taxon>
        <taxon>Streptophyta</taxon>
        <taxon>Embryophyta</taxon>
        <taxon>Tracheophyta</taxon>
        <taxon>Spermatophyta</taxon>
        <taxon>Magnoliopsida</taxon>
        <taxon>eudicotyledons</taxon>
        <taxon>Gunneridae</taxon>
        <taxon>Pentapetalae</taxon>
        <taxon>Caryophyllales</taxon>
        <taxon>Cactineae</taxon>
        <taxon>Cactaceae</taxon>
        <taxon>Cactoideae</taxon>
        <taxon>Echinocereeae</taxon>
        <taxon>Carnegiea</taxon>
    </lineage>
</organism>
<dbReference type="AlphaFoldDB" id="A0A9Q1Q5E8"/>
<feature type="region of interest" description="Disordered" evidence="1">
    <location>
        <begin position="884"/>
        <end position="945"/>
    </location>
</feature>
<gene>
    <name evidence="2" type="ORF">Cgig2_025591</name>
</gene>
<proteinExistence type="predicted"/>
<feature type="region of interest" description="Disordered" evidence="1">
    <location>
        <begin position="566"/>
        <end position="610"/>
    </location>
</feature>
<dbReference type="EMBL" id="JAKOGI010000898">
    <property type="protein sequence ID" value="KAJ8429404.1"/>
    <property type="molecule type" value="Genomic_DNA"/>
</dbReference>
<dbReference type="InterPro" id="IPR036249">
    <property type="entry name" value="Thioredoxin-like_sf"/>
</dbReference>